<dbReference type="EMBL" id="HBNR01007851">
    <property type="protein sequence ID" value="CAE4565539.1"/>
    <property type="molecule type" value="Transcribed_RNA"/>
</dbReference>
<keyword evidence="1" id="KW-1133">Transmembrane helix</keyword>
<evidence type="ECO:0000256" key="1">
    <source>
        <dbReference type="SAM" id="Phobius"/>
    </source>
</evidence>
<keyword evidence="1" id="KW-0472">Membrane</keyword>
<gene>
    <name evidence="2" type="ORF">AMON00008_LOCUS5158</name>
</gene>
<sequence length="577" mass="63650">MAIGSWSSAFLRGPQARWVFDHFWNAYDSVASLPDVCPIGFATTYLASLVLMPVILYVVLSMVWSLAAVGSARKCMSTFFILLLGVPLYPVLTAVSLLAIWLVLGVLGVALATLGPIFAVAFLWQRSLVAKKEFIEQQRELDPSVNDITCIQMLLGLFMGILCLCTVGLLTFSITILKMPVLVMSGFCQAWWRAGRAWLELINGRERSGNSSESSEDVDNGSCFWWYWFPLVLVAWLVFVALGVCVVILVVLISALVKLIASVVWPAYVTAGWLRYFGSEGTRRRSDTCWRSAIVDGLKAGYQVLWASDVLTNAFIIGDPKRLVKACEQFKELAKGQRDALDGDCQRLSCLPPVVLGLFGPSWDLASHEAAKKLGISQDKVEEAWRSLAQLMIRLGREGVDDGLLTREWVQEVPAELCIGLPARAMLDTVERSLNDGELVLACGLVFRNDTRPKGEFFDKVWGNLMLARRKRAEVSLTTAERDALCAALLAGGGKPEGLPDGLAAGVRRFEELPQATHAACRDILRGLVACSVECSRRRPFKEKLQVTIECIADETGGRDLLDDLVRRRDTPLLSEP</sequence>
<name>A0A7S4PXP8_9DINO</name>
<dbReference type="AlphaFoldDB" id="A0A7S4PXP8"/>
<keyword evidence="1" id="KW-0812">Transmembrane</keyword>
<feature type="transmembrane region" description="Helical" evidence="1">
    <location>
        <begin position="39"/>
        <end position="63"/>
    </location>
</feature>
<proteinExistence type="predicted"/>
<accession>A0A7S4PXP8</accession>
<feature type="transmembrane region" description="Helical" evidence="1">
    <location>
        <begin position="154"/>
        <end position="177"/>
    </location>
</feature>
<feature type="transmembrane region" description="Helical" evidence="1">
    <location>
        <begin position="98"/>
        <end position="124"/>
    </location>
</feature>
<feature type="transmembrane region" description="Helical" evidence="1">
    <location>
        <begin position="225"/>
        <end position="252"/>
    </location>
</feature>
<feature type="transmembrane region" description="Helical" evidence="1">
    <location>
        <begin position="259"/>
        <end position="278"/>
    </location>
</feature>
<reference evidence="2" key="1">
    <citation type="submission" date="2021-01" db="EMBL/GenBank/DDBJ databases">
        <authorList>
            <person name="Corre E."/>
            <person name="Pelletier E."/>
            <person name="Niang G."/>
            <person name="Scheremetjew M."/>
            <person name="Finn R."/>
            <person name="Kale V."/>
            <person name="Holt S."/>
            <person name="Cochrane G."/>
            <person name="Meng A."/>
            <person name="Brown T."/>
            <person name="Cohen L."/>
        </authorList>
    </citation>
    <scope>NUCLEOTIDE SEQUENCE</scope>
    <source>
        <strain evidence="2">CCMP3105</strain>
    </source>
</reference>
<protein>
    <submittedName>
        <fullName evidence="2">Uncharacterized protein</fullName>
    </submittedName>
</protein>
<evidence type="ECO:0000313" key="2">
    <source>
        <dbReference type="EMBL" id="CAE4565539.1"/>
    </source>
</evidence>
<organism evidence="2">
    <name type="scientific">Alexandrium monilatum</name>
    <dbReference type="NCBI Taxonomy" id="311494"/>
    <lineage>
        <taxon>Eukaryota</taxon>
        <taxon>Sar</taxon>
        <taxon>Alveolata</taxon>
        <taxon>Dinophyceae</taxon>
        <taxon>Gonyaulacales</taxon>
        <taxon>Pyrocystaceae</taxon>
        <taxon>Alexandrium</taxon>
    </lineage>
</organism>
<feature type="transmembrane region" description="Helical" evidence="1">
    <location>
        <begin position="75"/>
        <end position="92"/>
    </location>
</feature>